<feature type="compositionally biased region" description="Polar residues" evidence="1">
    <location>
        <begin position="222"/>
        <end position="239"/>
    </location>
</feature>
<evidence type="ECO:0000256" key="1">
    <source>
        <dbReference type="SAM" id="MobiDB-lite"/>
    </source>
</evidence>
<dbReference type="OrthoDB" id="1681166at2759"/>
<feature type="region of interest" description="Disordered" evidence="1">
    <location>
        <begin position="348"/>
        <end position="368"/>
    </location>
</feature>
<feature type="region of interest" description="Disordered" evidence="1">
    <location>
        <begin position="159"/>
        <end position="194"/>
    </location>
</feature>
<proteinExistence type="predicted"/>
<gene>
    <name evidence="2" type="ORF">F511_19371</name>
</gene>
<feature type="region of interest" description="Disordered" evidence="1">
    <location>
        <begin position="213"/>
        <end position="250"/>
    </location>
</feature>
<feature type="compositionally biased region" description="Polar residues" evidence="1">
    <location>
        <begin position="163"/>
        <end position="194"/>
    </location>
</feature>
<evidence type="ECO:0000313" key="3">
    <source>
        <dbReference type="Proteomes" id="UP000250235"/>
    </source>
</evidence>
<dbReference type="Proteomes" id="UP000250235">
    <property type="component" value="Unassembled WGS sequence"/>
</dbReference>
<keyword evidence="3" id="KW-1185">Reference proteome</keyword>
<organism evidence="2 3">
    <name type="scientific">Dorcoceras hygrometricum</name>
    <dbReference type="NCBI Taxonomy" id="472368"/>
    <lineage>
        <taxon>Eukaryota</taxon>
        <taxon>Viridiplantae</taxon>
        <taxon>Streptophyta</taxon>
        <taxon>Embryophyta</taxon>
        <taxon>Tracheophyta</taxon>
        <taxon>Spermatophyta</taxon>
        <taxon>Magnoliopsida</taxon>
        <taxon>eudicotyledons</taxon>
        <taxon>Gunneridae</taxon>
        <taxon>Pentapetalae</taxon>
        <taxon>asterids</taxon>
        <taxon>lamiids</taxon>
        <taxon>Lamiales</taxon>
        <taxon>Gesneriaceae</taxon>
        <taxon>Didymocarpoideae</taxon>
        <taxon>Trichosporeae</taxon>
        <taxon>Loxocarpinae</taxon>
        <taxon>Dorcoceras</taxon>
    </lineage>
</organism>
<evidence type="ECO:0000313" key="2">
    <source>
        <dbReference type="EMBL" id="KZV44470.1"/>
    </source>
</evidence>
<dbReference type="AlphaFoldDB" id="A0A2Z7CBQ4"/>
<sequence>MEEGNNSENHLTSAAAFVEGGIQEAFDDSCCICLEDFCDNDPSTVRLLTPVIADWCQRSSECPMCLQPISFKDPSSQELLNAVEHERKLRTNRPRNTSIFHHPTLGDFELQHLPMSASDSELEERIIQHLATSAAMGRARQLARIEGRRSRSSAQGHFLVFSTHPNGPSATLVTSSANERDVSSTPPIATSNSSLLAIGEDSTQLITLPSSNQESVAGANQHGISSTNQRSPIQTSPSSGERGGSSDFQSFSESLKSRVSAWSMKYKESLTRSTRGWKEKLFTRNSSASCPSTELLREVDHGISPISRLMDHLEIREEDRTNIASISNGAVDSSSVNLTEQQIIEASAGLSMNNNSTQAPCAASSASS</sequence>
<reference evidence="2 3" key="1">
    <citation type="journal article" date="2015" name="Proc. Natl. Acad. Sci. U.S.A.">
        <title>The resurrection genome of Boea hygrometrica: A blueprint for survival of dehydration.</title>
        <authorList>
            <person name="Xiao L."/>
            <person name="Yang G."/>
            <person name="Zhang L."/>
            <person name="Yang X."/>
            <person name="Zhao S."/>
            <person name="Ji Z."/>
            <person name="Zhou Q."/>
            <person name="Hu M."/>
            <person name="Wang Y."/>
            <person name="Chen M."/>
            <person name="Xu Y."/>
            <person name="Jin H."/>
            <person name="Xiao X."/>
            <person name="Hu G."/>
            <person name="Bao F."/>
            <person name="Hu Y."/>
            <person name="Wan P."/>
            <person name="Li L."/>
            <person name="Deng X."/>
            <person name="Kuang T."/>
            <person name="Xiang C."/>
            <person name="Zhu J.K."/>
            <person name="Oliver M.J."/>
            <person name="He Y."/>
        </authorList>
    </citation>
    <scope>NUCLEOTIDE SEQUENCE [LARGE SCALE GENOMIC DNA]</scope>
    <source>
        <strain evidence="3">cv. XS01</strain>
    </source>
</reference>
<dbReference type="EMBL" id="KQ997000">
    <property type="protein sequence ID" value="KZV44470.1"/>
    <property type="molecule type" value="Genomic_DNA"/>
</dbReference>
<accession>A0A2Z7CBQ4</accession>
<evidence type="ECO:0008006" key="4">
    <source>
        <dbReference type="Google" id="ProtNLM"/>
    </source>
</evidence>
<name>A0A2Z7CBQ4_9LAMI</name>
<protein>
    <recommendedName>
        <fullName evidence="4">RING-type domain-containing protein</fullName>
    </recommendedName>
</protein>